<dbReference type="AlphaFoldDB" id="A0A370TR97"/>
<feature type="signal peptide" evidence="2">
    <location>
        <begin position="1"/>
        <end position="21"/>
    </location>
</feature>
<evidence type="ECO:0008006" key="5">
    <source>
        <dbReference type="Google" id="ProtNLM"/>
    </source>
</evidence>
<evidence type="ECO:0000313" key="4">
    <source>
        <dbReference type="Proteomes" id="UP000254866"/>
    </source>
</evidence>
<dbReference type="STRING" id="2656787.A0A370TR97"/>
<comment type="caution">
    <text evidence="3">The sequence shown here is derived from an EMBL/GenBank/DDBJ whole genome shotgun (WGS) entry which is preliminary data.</text>
</comment>
<keyword evidence="2" id="KW-0732">Signal</keyword>
<feature type="chain" id="PRO_5016918527" description="Extracellular membrane protein CFEM domain-containing protein" evidence="2">
    <location>
        <begin position="22"/>
        <end position="168"/>
    </location>
</feature>
<proteinExistence type="predicted"/>
<dbReference type="OrthoDB" id="4776947at2759"/>
<dbReference type="GeneID" id="43598323"/>
<accession>A0A370TR97</accession>
<dbReference type="EMBL" id="NPIC01000003">
    <property type="protein sequence ID" value="RDL38041.1"/>
    <property type="molecule type" value="Genomic_DNA"/>
</dbReference>
<evidence type="ECO:0000313" key="3">
    <source>
        <dbReference type="EMBL" id="RDL38041.1"/>
    </source>
</evidence>
<reference evidence="3 4" key="1">
    <citation type="journal article" date="2018" name="IMA Fungus">
        <title>IMA Genome-F 9: Draft genome sequence of Annulohypoxylon stygium, Aspergillus mulundensis, Berkeleyomyces basicola (syn. Thielaviopsis basicola), Ceratocystis smalleyi, two Cercospora beticola strains, Coleophoma cylindrospora, Fusarium fracticaudum, Phialophora cf. hyalina, and Morchella septimelata.</title>
        <authorList>
            <person name="Wingfield B.D."/>
            <person name="Bills G.F."/>
            <person name="Dong Y."/>
            <person name="Huang W."/>
            <person name="Nel W.J."/>
            <person name="Swalarsk-Parry B.S."/>
            <person name="Vaghefi N."/>
            <person name="Wilken P.M."/>
            <person name="An Z."/>
            <person name="de Beer Z.W."/>
            <person name="De Vos L."/>
            <person name="Chen L."/>
            <person name="Duong T.A."/>
            <person name="Gao Y."/>
            <person name="Hammerbacher A."/>
            <person name="Kikkert J.R."/>
            <person name="Li Y."/>
            <person name="Li H."/>
            <person name="Li K."/>
            <person name="Li Q."/>
            <person name="Liu X."/>
            <person name="Ma X."/>
            <person name="Naidoo K."/>
            <person name="Pethybridge S.J."/>
            <person name="Sun J."/>
            <person name="Steenkamp E.T."/>
            <person name="van der Nest M.A."/>
            <person name="van Wyk S."/>
            <person name="Wingfield M.J."/>
            <person name="Xiong C."/>
            <person name="Yue Q."/>
            <person name="Zhang X."/>
        </authorList>
    </citation>
    <scope>NUCLEOTIDE SEQUENCE [LARGE SCALE GENOMIC DNA]</scope>
    <source>
        <strain evidence="3 4">BP 5553</strain>
    </source>
</reference>
<organism evidence="3 4">
    <name type="scientific">Venustampulla echinocandica</name>
    <dbReference type="NCBI Taxonomy" id="2656787"/>
    <lineage>
        <taxon>Eukaryota</taxon>
        <taxon>Fungi</taxon>
        <taxon>Dikarya</taxon>
        <taxon>Ascomycota</taxon>
        <taxon>Pezizomycotina</taxon>
        <taxon>Leotiomycetes</taxon>
        <taxon>Helotiales</taxon>
        <taxon>Pleuroascaceae</taxon>
        <taxon>Venustampulla</taxon>
    </lineage>
</organism>
<feature type="region of interest" description="Disordered" evidence="1">
    <location>
        <begin position="87"/>
        <end position="141"/>
    </location>
</feature>
<sequence>MYASSTFVLGAIMALARVAIATPPACLLAALGAQSNPADLKSLCGTLVPQLSGNITEKCSGDARSAAISAYSATCLSSESVTITISSSSSSKTGSATATTTGSGSAIAKPTGSATSGSGSGNAAGTATGTGAAPSGTGSSGAGSTSPQFAMYMAPVVLAAGFAGQYVL</sequence>
<gene>
    <name evidence="3" type="ORF">BP5553_05474</name>
</gene>
<protein>
    <recommendedName>
        <fullName evidence="5">Extracellular membrane protein CFEM domain-containing protein</fullName>
    </recommendedName>
</protein>
<evidence type="ECO:0000256" key="1">
    <source>
        <dbReference type="SAM" id="MobiDB-lite"/>
    </source>
</evidence>
<keyword evidence="4" id="KW-1185">Reference proteome</keyword>
<dbReference type="RefSeq" id="XP_031870697.1">
    <property type="nucleotide sequence ID" value="XM_032014097.1"/>
</dbReference>
<name>A0A370TR97_9HELO</name>
<evidence type="ECO:0000256" key="2">
    <source>
        <dbReference type="SAM" id="SignalP"/>
    </source>
</evidence>
<dbReference type="Proteomes" id="UP000254866">
    <property type="component" value="Unassembled WGS sequence"/>
</dbReference>